<reference evidence="8 9" key="1">
    <citation type="submission" date="2017-09" db="EMBL/GenBank/DDBJ databases">
        <title>Paracoccus alkalisoli sp. nov., isolated from saline alkaline soil.</title>
        <authorList>
            <person name="Dong X."/>
            <person name="Zhang G."/>
        </authorList>
    </citation>
    <scope>NUCLEOTIDE SEQUENCE [LARGE SCALE GENOMIC DNA]</scope>
    <source>
        <strain evidence="8 9">WN007</strain>
    </source>
</reference>
<accession>A0A2A2GIK5</accession>
<evidence type="ECO:0000256" key="6">
    <source>
        <dbReference type="SAM" id="MobiDB-lite"/>
    </source>
</evidence>
<name>A0A2A2GIK5_9RHOB</name>
<evidence type="ECO:0000259" key="7">
    <source>
        <dbReference type="Pfam" id="PF13860"/>
    </source>
</evidence>
<organism evidence="8 9">
    <name type="scientific">Paracoccus salipaludis</name>
    <dbReference type="NCBI Taxonomy" id="2032623"/>
    <lineage>
        <taxon>Bacteria</taxon>
        <taxon>Pseudomonadati</taxon>
        <taxon>Pseudomonadota</taxon>
        <taxon>Alphaproteobacteria</taxon>
        <taxon>Rhodobacterales</taxon>
        <taxon>Paracoccaceae</taxon>
        <taxon>Paracoccus</taxon>
    </lineage>
</organism>
<comment type="similarity">
    <text evidence="1 5">Belongs to the FlgD family.</text>
</comment>
<gene>
    <name evidence="8" type="ORF">CK240_10380</name>
</gene>
<evidence type="ECO:0000256" key="2">
    <source>
        <dbReference type="ARBA" id="ARBA00016013"/>
    </source>
</evidence>
<dbReference type="Proteomes" id="UP000218023">
    <property type="component" value="Unassembled WGS sequence"/>
</dbReference>
<dbReference type="InterPro" id="IPR025965">
    <property type="entry name" value="FlgD/Vpr_Ig-like"/>
</dbReference>
<evidence type="ECO:0000256" key="5">
    <source>
        <dbReference type="RuleBase" id="RU362076"/>
    </source>
</evidence>
<proteinExistence type="inferred from homology"/>
<evidence type="ECO:0000256" key="1">
    <source>
        <dbReference type="ARBA" id="ARBA00010577"/>
    </source>
</evidence>
<dbReference type="OrthoDB" id="9785233at2"/>
<dbReference type="Pfam" id="PF03963">
    <property type="entry name" value="FlgD"/>
    <property type="match status" value="1"/>
</dbReference>
<dbReference type="Pfam" id="PF13860">
    <property type="entry name" value="FlgD_ig"/>
    <property type="match status" value="1"/>
</dbReference>
<evidence type="ECO:0000256" key="3">
    <source>
        <dbReference type="ARBA" id="ARBA00022795"/>
    </source>
</evidence>
<dbReference type="AlphaFoldDB" id="A0A2A2GIK5"/>
<dbReference type="RefSeq" id="WP_095640266.1">
    <property type="nucleotide sequence ID" value="NZ_NSJZ01000007.1"/>
</dbReference>
<keyword evidence="8" id="KW-0282">Flagellum</keyword>
<evidence type="ECO:0000313" key="9">
    <source>
        <dbReference type="Proteomes" id="UP000218023"/>
    </source>
</evidence>
<evidence type="ECO:0000256" key="4">
    <source>
        <dbReference type="ARBA" id="ARBA00024746"/>
    </source>
</evidence>
<dbReference type="InterPro" id="IPR005648">
    <property type="entry name" value="FlgD"/>
</dbReference>
<dbReference type="EMBL" id="NSJZ01000007">
    <property type="protein sequence ID" value="PAU97158.1"/>
    <property type="molecule type" value="Genomic_DNA"/>
</dbReference>
<keyword evidence="9" id="KW-1185">Reference proteome</keyword>
<protein>
    <recommendedName>
        <fullName evidence="2 5">Basal-body rod modification protein FlgD</fullName>
    </recommendedName>
</protein>
<comment type="function">
    <text evidence="4 5">Required for flagellar hook formation. May act as a scaffolding protein.</text>
</comment>
<dbReference type="Gene3D" id="2.60.40.4070">
    <property type="match status" value="1"/>
</dbReference>
<keyword evidence="3 5" id="KW-1005">Bacterial flagellum biogenesis</keyword>
<feature type="domain" description="FlgD/Vpr Ig-like" evidence="7">
    <location>
        <begin position="107"/>
        <end position="173"/>
    </location>
</feature>
<evidence type="ECO:0000313" key="8">
    <source>
        <dbReference type="EMBL" id="PAU97158.1"/>
    </source>
</evidence>
<keyword evidence="8" id="KW-0966">Cell projection</keyword>
<feature type="region of interest" description="Disordered" evidence="6">
    <location>
        <begin position="1"/>
        <end position="24"/>
    </location>
</feature>
<keyword evidence="8" id="KW-0969">Cilium</keyword>
<dbReference type="GO" id="GO:0044781">
    <property type="term" value="P:bacterial-type flagellum organization"/>
    <property type="evidence" value="ECO:0007669"/>
    <property type="project" value="UniProtKB-UniRule"/>
</dbReference>
<comment type="caution">
    <text evidence="8">The sequence shown here is derived from an EMBL/GenBank/DDBJ whole genome shotgun (WGS) entry which is preliminary data.</text>
</comment>
<sequence length="220" mass="22586">MSSITAPASASVAPSALSTGGSTGSTMAGGDFETFLKMLTAQIRNQDPLNPMEGSDFAVQLATFSGVEQQVRTNQLLEQVAIGQIGGLGALAGWIGKEVRTTAPVSFKGEPLTLDIRPATGADRVELVVMDAQGREALREDIGLGTGEVDWAGRTAGGPLADGLYSFKLVSYRGEEVLSTQAVGAFARVTGAEVTADGVRLSLPGGASALESEVTALREA</sequence>
<dbReference type="Gene3D" id="2.30.30.910">
    <property type="match status" value="1"/>
</dbReference>